<feature type="compositionally biased region" description="Basic residues" evidence="1">
    <location>
        <begin position="426"/>
        <end position="435"/>
    </location>
</feature>
<dbReference type="EMBL" id="JAFJZO010000023">
    <property type="protein sequence ID" value="KAG5504388.1"/>
    <property type="molecule type" value="Genomic_DNA"/>
</dbReference>
<gene>
    <name evidence="4" type="ORF">JKF63_04839</name>
</gene>
<evidence type="ECO:0000256" key="2">
    <source>
        <dbReference type="SAM" id="Phobius"/>
    </source>
</evidence>
<feature type="region of interest" description="Disordered" evidence="1">
    <location>
        <begin position="416"/>
        <end position="455"/>
    </location>
</feature>
<dbReference type="Proteomes" id="UP000674318">
    <property type="component" value="Unassembled WGS sequence"/>
</dbReference>
<feature type="signal peptide" evidence="3">
    <location>
        <begin position="1"/>
        <end position="30"/>
    </location>
</feature>
<evidence type="ECO:0000256" key="3">
    <source>
        <dbReference type="SAM" id="SignalP"/>
    </source>
</evidence>
<keyword evidence="2" id="KW-0812">Transmembrane</keyword>
<accession>A0A836IVD3</accession>
<feature type="transmembrane region" description="Helical" evidence="2">
    <location>
        <begin position="288"/>
        <end position="310"/>
    </location>
</feature>
<protein>
    <submittedName>
        <fullName evidence="4">Uncharacterized protein</fullName>
    </submittedName>
</protein>
<feature type="compositionally biased region" description="Low complexity" evidence="1">
    <location>
        <begin position="439"/>
        <end position="449"/>
    </location>
</feature>
<sequence>MKLFSFRQRTLWCIALAVLVVVATMAFARAQDTAAAEEPSPTTSTANRKSEARPTSVKADAEKVRREDDKRRGISSNQRGQNEVERARETTEKAKRSVDSVDMIRYSAKELPQGCVKTVEEYLFRIHEYRRPVSAAVGDARSELNEARVHAPQNVAELEKRLAAKQDDLLVYDLKTLRMYGGNLPKTCIAESQAWLERQPVVTSTNNYVQVYVFFYRFLAAHCRTLYLTARGLVQYLIHSYIPVAESYAKTSQHYFNKAATIYAEVKPVSGKWPDMPFMDLAKLVLRMMSYAFVPIGLVVAAAIIAFVVLPALVSVVVLYEFVYKIWIELFFAYYIYGVQMPSGVITAIKGAVSAAQAGEWASIGNEMADMFFNLVVDSEKIFYNGIIAVFLIGFITALCTFFICVWCRSCIPGSRSKKNPTPLKSTRRSAKRKGGAASGAAASASAEAAAKKKN</sequence>
<feature type="compositionally biased region" description="Basic and acidic residues" evidence="1">
    <location>
        <begin position="82"/>
        <end position="96"/>
    </location>
</feature>
<feature type="chain" id="PRO_5032503314" evidence="3">
    <location>
        <begin position="31"/>
        <end position="455"/>
    </location>
</feature>
<feature type="transmembrane region" description="Helical" evidence="2">
    <location>
        <begin position="382"/>
        <end position="408"/>
    </location>
</feature>
<evidence type="ECO:0000313" key="4">
    <source>
        <dbReference type="EMBL" id="KAG5504388.1"/>
    </source>
</evidence>
<feature type="region of interest" description="Disordered" evidence="1">
    <location>
        <begin position="32"/>
        <end position="96"/>
    </location>
</feature>
<dbReference type="OrthoDB" id="248776at2759"/>
<dbReference type="GeneID" id="94290888"/>
<keyword evidence="2" id="KW-1133">Transmembrane helix</keyword>
<keyword evidence="3" id="KW-0732">Signal</keyword>
<keyword evidence="2" id="KW-0472">Membrane</keyword>
<dbReference type="AlphaFoldDB" id="A0A836IVD3"/>
<organism evidence="4 5">
    <name type="scientific">Porcisia hertigi</name>
    <dbReference type="NCBI Taxonomy" id="2761500"/>
    <lineage>
        <taxon>Eukaryota</taxon>
        <taxon>Discoba</taxon>
        <taxon>Euglenozoa</taxon>
        <taxon>Kinetoplastea</taxon>
        <taxon>Metakinetoplastina</taxon>
        <taxon>Trypanosomatida</taxon>
        <taxon>Trypanosomatidae</taxon>
        <taxon>Leishmaniinae</taxon>
        <taxon>Porcisia</taxon>
    </lineage>
</organism>
<name>A0A836IVD3_9TRYP</name>
<keyword evidence="5" id="KW-1185">Reference proteome</keyword>
<reference evidence="4 5" key="1">
    <citation type="submission" date="2021-02" db="EMBL/GenBank/DDBJ databases">
        <title>Porcisia hertigi Genome sequencing and assembly.</title>
        <authorList>
            <person name="Almutairi H."/>
            <person name="Gatherer D."/>
        </authorList>
    </citation>
    <scope>NUCLEOTIDE SEQUENCE [LARGE SCALE GENOMIC DNA]</scope>
    <source>
        <strain evidence="4 5">C119</strain>
    </source>
</reference>
<feature type="compositionally biased region" description="Basic and acidic residues" evidence="1">
    <location>
        <begin position="59"/>
        <end position="72"/>
    </location>
</feature>
<dbReference type="RefSeq" id="XP_067757011.1">
    <property type="nucleotide sequence ID" value="XM_067900811.1"/>
</dbReference>
<evidence type="ECO:0000256" key="1">
    <source>
        <dbReference type="SAM" id="MobiDB-lite"/>
    </source>
</evidence>
<proteinExistence type="predicted"/>
<evidence type="ECO:0000313" key="5">
    <source>
        <dbReference type="Proteomes" id="UP000674318"/>
    </source>
</evidence>
<comment type="caution">
    <text evidence="4">The sequence shown here is derived from an EMBL/GenBank/DDBJ whole genome shotgun (WGS) entry which is preliminary data.</text>
</comment>
<dbReference type="KEGG" id="phet:94290888"/>